<dbReference type="KEGG" id="rry:C1O28_11820"/>
<comment type="caution">
    <text evidence="2">The sequence shown here is derived from an EMBL/GenBank/DDBJ whole genome shotgun (WGS) entry which is preliminary data.</text>
</comment>
<organism evidence="2 3">
    <name type="scientific">Rathayibacter rathayi</name>
    <name type="common">Corynebacterium rathayi</name>
    <dbReference type="NCBI Taxonomy" id="33887"/>
    <lineage>
        <taxon>Bacteria</taxon>
        <taxon>Bacillati</taxon>
        <taxon>Actinomycetota</taxon>
        <taxon>Actinomycetes</taxon>
        <taxon>Micrococcales</taxon>
        <taxon>Microbacteriaceae</taxon>
        <taxon>Rathayibacter</taxon>
    </lineage>
</organism>
<sequence>MHGHRHGDVLLRHVDEECGDLAGDGAPRRAQPAPDRSDPIASKPRPAPAPAAAPAPTAALRTAATAPRPRKQPTEVLHADIDAELSYYVEDLRAATGRTKRNIVEAALSEYRNRNPLA</sequence>
<evidence type="ECO:0008006" key="4">
    <source>
        <dbReference type="Google" id="ProtNLM"/>
    </source>
</evidence>
<evidence type="ECO:0000256" key="1">
    <source>
        <dbReference type="SAM" id="MobiDB-lite"/>
    </source>
</evidence>
<feature type="compositionally biased region" description="Low complexity" evidence="1">
    <location>
        <begin position="54"/>
        <end position="67"/>
    </location>
</feature>
<accession>A0ABD6W8S3</accession>
<proteinExistence type="predicted"/>
<dbReference type="GeneID" id="49821164"/>
<reference evidence="2 3" key="1">
    <citation type="submission" date="2018-02" db="EMBL/GenBank/DDBJ databases">
        <title>Bacteriophage NCPPB3778 and a type I-E CRISPR drive the evolution of the US Biological Select Agent, Rathayibacter toxicus.</title>
        <authorList>
            <person name="Davis E.W.II."/>
            <person name="Tabima J.F."/>
            <person name="Weisberg A.J."/>
            <person name="Lopes L.D."/>
            <person name="Wiseman M.S."/>
            <person name="Wiseman M.S."/>
            <person name="Pupko T."/>
            <person name="Belcher M.S."/>
            <person name="Sechler A.J."/>
            <person name="Tancos M.A."/>
            <person name="Schroeder B.K."/>
            <person name="Murray T.D."/>
            <person name="Luster D.G."/>
            <person name="Schneider W.L."/>
            <person name="Rogers E."/>
            <person name="Andreote F.D."/>
            <person name="Grunwald N.J."/>
            <person name="Putnam M.L."/>
            <person name="Chang J.H."/>
        </authorList>
    </citation>
    <scope>NUCLEOTIDE SEQUENCE [LARGE SCALE GENOMIC DNA]</scope>
    <source>
        <strain evidence="2 3">AY1I9</strain>
    </source>
</reference>
<protein>
    <recommendedName>
        <fullName evidence="4">Ribbon-helix-helix protein CopG domain-containing protein</fullName>
    </recommendedName>
</protein>
<dbReference type="RefSeq" id="WP_104249043.1">
    <property type="nucleotide sequence ID" value="NZ_CP028129.1"/>
</dbReference>
<dbReference type="AlphaFoldDB" id="A0ABD6W8S3"/>
<feature type="region of interest" description="Disordered" evidence="1">
    <location>
        <begin position="16"/>
        <end position="77"/>
    </location>
</feature>
<dbReference type="EMBL" id="PSUL01000012">
    <property type="protein sequence ID" value="PPF14346.1"/>
    <property type="molecule type" value="Genomic_DNA"/>
</dbReference>
<evidence type="ECO:0000313" key="3">
    <source>
        <dbReference type="Proteomes" id="UP000237881"/>
    </source>
</evidence>
<gene>
    <name evidence="2" type="ORF">C5C04_07030</name>
</gene>
<dbReference type="Proteomes" id="UP000237881">
    <property type="component" value="Unassembled WGS sequence"/>
</dbReference>
<name>A0ABD6W8S3_RATRA</name>
<evidence type="ECO:0000313" key="2">
    <source>
        <dbReference type="EMBL" id="PPF14346.1"/>
    </source>
</evidence>